<comment type="similarity">
    <text evidence="1">Belongs to the DnaB/DnaD family.</text>
</comment>
<reference evidence="4" key="1">
    <citation type="submission" date="2024-03" db="EMBL/GenBank/DDBJ databases">
        <title>The Complete Genome of 'Candidatus Phytoplasma fraxini' AshY1 from the Ash Yellows Group.</title>
        <authorList>
            <person name="Boehm J.W."/>
            <person name="Huettel B."/>
            <person name="Schneider B."/>
            <person name="Kube M."/>
        </authorList>
    </citation>
    <scope>NUCLEOTIDE SEQUENCE [LARGE SCALE GENOMIC DNA]</scope>
    <source>
        <strain evidence="4">AshY1</strain>
    </source>
</reference>
<feature type="domain" description="DnaB/C C-terminal" evidence="2">
    <location>
        <begin position="308"/>
        <end position="365"/>
    </location>
</feature>
<feature type="domain" description="Replicative helicase loading/DNA remodeling protein DnaB N-terminal winged helix" evidence="3">
    <location>
        <begin position="2"/>
        <end position="253"/>
    </location>
</feature>
<evidence type="ECO:0000256" key="1">
    <source>
        <dbReference type="ARBA" id="ARBA00093462"/>
    </source>
</evidence>
<evidence type="ECO:0000259" key="3">
    <source>
        <dbReference type="Pfam" id="PF25888"/>
    </source>
</evidence>
<name>A0ABZ2U9D3_ASHYP</name>
<protein>
    <submittedName>
        <fullName evidence="4">DnaD domain protein</fullName>
    </submittedName>
</protein>
<dbReference type="InterPro" id="IPR058660">
    <property type="entry name" value="WHD_DnaB"/>
</dbReference>
<dbReference type="Pfam" id="PF25888">
    <property type="entry name" value="WHD_DnaB"/>
    <property type="match status" value="1"/>
</dbReference>
<evidence type="ECO:0000259" key="2">
    <source>
        <dbReference type="Pfam" id="PF07261"/>
    </source>
</evidence>
<organism evidence="4 5">
    <name type="scientific">Ash yellows phytoplasma</name>
    <dbReference type="NCBI Taxonomy" id="35780"/>
    <lineage>
        <taxon>Bacteria</taxon>
        <taxon>Bacillati</taxon>
        <taxon>Mycoplasmatota</taxon>
        <taxon>Mollicutes</taxon>
        <taxon>Acholeplasmatales</taxon>
        <taxon>Acholeplasmataceae</taxon>
        <taxon>Candidatus Phytoplasma</taxon>
        <taxon>16SrVII (Ash yellows group)</taxon>
    </lineage>
</organism>
<sequence>MYSLQKFNIKNDYVLTNEEQKILYLLYQPVLGIEALSLYNTLYFLNQNNNLNFIYNHQFLFDLLNINETNFIKYKEKLEAMNLLQTFENTKKEKLYLLQPPLNYKNFFQDPIFNQCLFSEIGENLYLQLVNIFCSEQNQIMLQNYKNISKNFTDIYNFQKINLPSTINHFKQLQNDKPYNDLIQKFNYESFIEKLPQRFKKPFLLEWKNIEYISKLSFIYDINPEKMASLYQDIFRNNHDDNIDLNNLQITFKRKYLKQNITLTSASNINDEENEMILYLKNTNPIRIIQNFSKNINVCSDLCDITFKLIGQTNTDIGVINALFMYVLKLKQNINEKLIFNFNYFKTILDSWTQKGIISAETAYDFLIEDKNFKNIKTNNKNRPKWLDEIKTELGFNN</sequence>
<accession>A0ABZ2U9D3</accession>
<keyword evidence="5" id="KW-1185">Reference proteome</keyword>
<dbReference type="Proteomes" id="UP001484199">
    <property type="component" value="Chromosome"/>
</dbReference>
<proteinExistence type="inferred from homology"/>
<evidence type="ECO:0000313" key="4">
    <source>
        <dbReference type="EMBL" id="WYY26628.1"/>
    </source>
</evidence>
<dbReference type="EMBL" id="CP146843">
    <property type="protein sequence ID" value="WYY26628.1"/>
    <property type="molecule type" value="Genomic_DNA"/>
</dbReference>
<dbReference type="Pfam" id="PF07261">
    <property type="entry name" value="DnaB_2"/>
    <property type="match status" value="1"/>
</dbReference>
<dbReference type="InterPro" id="IPR006343">
    <property type="entry name" value="DnaB/C_C"/>
</dbReference>
<gene>
    <name evidence="4" type="ORF">AshY1_05310</name>
</gene>
<evidence type="ECO:0000313" key="5">
    <source>
        <dbReference type="Proteomes" id="UP001484199"/>
    </source>
</evidence>